<accession>A0AA51R1V6</accession>
<evidence type="ECO:0000313" key="2">
    <source>
        <dbReference type="EMBL" id="MDQ5769785.1"/>
    </source>
</evidence>
<dbReference type="Proteomes" id="UP001223336">
    <property type="component" value="Unassembled WGS sequence"/>
</dbReference>
<evidence type="ECO:0000256" key="1">
    <source>
        <dbReference type="SAM" id="SignalP"/>
    </source>
</evidence>
<name>A0AA51R1V6_9GAMM</name>
<keyword evidence="1" id="KW-0732">Signal</keyword>
<evidence type="ECO:0000313" key="4">
    <source>
        <dbReference type="Proteomes" id="UP001223336"/>
    </source>
</evidence>
<organism evidence="3">
    <name type="scientific">Thiothrix subterranea</name>
    <dbReference type="NCBI Taxonomy" id="2735563"/>
    <lineage>
        <taxon>Bacteria</taxon>
        <taxon>Pseudomonadati</taxon>
        <taxon>Pseudomonadota</taxon>
        <taxon>Gammaproteobacteria</taxon>
        <taxon>Thiotrichales</taxon>
        <taxon>Thiotrichaceae</taxon>
        <taxon>Thiothrix</taxon>
    </lineage>
</organism>
<keyword evidence="4" id="KW-1185">Reference proteome</keyword>
<evidence type="ECO:0008006" key="5">
    <source>
        <dbReference type="Google" id="ProtNLM"/>
    </source>
</evidence>
<feature type="signal peptide" evidence="1">
    <location>
        <begin position="1"/>
        <end position="17"/>
    </location>
</feature>
<dbReference type="AlphaFoldDB" id="A0AA51R1V6"/>
<dbReference type="EMBL" id="CP133217">
    <property type="protein sequence ID" value="WML87189.1"/>
    <property type="molecule type" value="Genomic_DNA"/>
</dbReference>
<dbReference type="RefSeq" id="WP_308135603.1">
    <property type="nucleotide sequence ID" value="NZ_CP133197.1"/>
</dbReference>
<protein>
    <recommendedName>
        <fullName evidence="5">Lipoprotein</fullName>
    </recommendedName>
</protein>
<reference evidence="3 4" key="1">
    <citation type="submission" date="2023-08" db="EMBL/GenBank/DDBJ databases">
        <title>New molecular markers tilS and rpoB for phylogenetic and monitoring studies of the genus Thiothrix biodiversity.</title>
        <authorList>
            <person name="Ravin N.V."/>
            <person name="Smolyakov D."/>
            <person name="Markov N.D."/>
            <person name="Beletsky A.V."/>
            <person name="Mardanov A.V."/>
            <person name="Rudenko T.S."/>
            <person name="Grabovich M.Y."/>
        </authorList>
    </citation>
    <scope>NUCLEOTIDE SEQUENCE</scope>
    <source>
        <strain evidence="3">DNT52</strain>
        <strain evidence="2 4">H33</strain>
    </source>
</reference>
<sequence>MKIIHYCVSALLLFALAGCERLEQDMLSAPDDTSIDRYGLDTVKLGEKRPEAAKQLQALLDQPMQCKPGKTGLGDKRKAYRLEECTATPTNGTVGKLWDEPLGFFKAVFVEDQLCSLELQLNTSGDYEALYDAHGKKILNLFGKPDEAKATGVLWQRETDEATLKDLGDGKVRLEIRNKQVMQALHHQG</sequence>
<feature type="chain" id="PRO_5041437512" description="Lipoprotein" evidence="1">
    <location>
        <begin position="18"/>
        <end position="189"/>
    </location>
</feature>
<dbReference type="EMBL" id="JAVFKN010000021">
    <property type="protein sequence ID" value="MDQ5769785.1"/>
    <property type="molecule type" value="Genomic_DNA"/>
</dbReference>
<gene>
    <name evidence="2" type="ORF">RCC75_14675</name>
    <name evidence="3" type="ORF">RCG00_02250</name>
</gene>
<proteinExistence type="predicted"/>
<dbReference type="PROSITE" id="PS51257">
    <property type="entry name" value="PROKAR_LIPOPROTEIN"/>
    <property type="match status" value="1"/>
</dbReference>
<evidence type="ECO:0000313" key="3">
    <source>
        <dbReference type="EMBL" id="WML87189.1"/>
    </source>
</evidence>
<dbReference type="Proteomes" id="UP001229862">
    <property type="component" value="Chromosome"/>
</dbReference>